<proteinExistence type="predicted"/>
<evidence type="ECO:0000259" key="1">
    <source>
        <dbReference type="Pfam" id="PF00078"/>
    </source>
</evidence>
<keyword evidence="3" id="KW-1185">Reference proteome</keyword>
<evidence type="ECO:0000313" key="2">
    <source>
        <dbReference type="EMBL" id="CAB3983336.1"/>
    </source>
</evidence>
<dbReference type="OrthoDB" id="10060843at2759"/>
<dbReference type="FunFam" id="3.10.10.10:FF:000003">
    <property type="entry name" value="Retrovirus-related Pol polyprotein from transposon 297-like Protein"/>
    <property type="match status" value="1"/>
</dbReference>
<dbReference type="InterPro" id="IPR050951">
    <property type="entry name" value="Retrovirus_Pol_polyprotein"/>
</dbReference>
<organism evidence="2 3">
    <name type="scientific">Paramuricea clavata</name>
    <name type="common">Red gorgonian</name>
    <name type="synonym">Violescent sea-whip</name>
    <dbReference type="NCBI Taxonomy" id="317549"/>
    <lineage>
        <taxon>Eukaryota</taxon>
        <taxon>Metazoa</taxon>
        <taxon>Cnidaria</taxon>
        <taxon>Anthozoa</taxon>
        <taxon>Octocorallia</taxon>
        <taxon>Malacalcyonacea</taxon>
        <taxon>Plexauridae</taxon>
        <taxon>Paramuricea</taxon>
    </lineage>
</organism>
<dbReference type="InterPro" id="IPR043502">
    <property type="entry name" value="DNA/RNA_pol_sf"/>
</dbReference>
<dbReference type="Proteomes" id="UP001152795">
    <property type="component" value="Unassembled WGS sequence"/>
</dbReference>
<sequence>MPSNIRLFTYGSTIPLNILGTITVKVERNGKQILAQFVVVNNRGTGCLLGHKSATELDLLHVANSVSIQSEDISSKISAKFPKVFEGVGKLNDFQQTIHVDPKIHPVAQAPRRVPFHVRRKVEAKLDELQRLDIIEPVTGPTPWVSPLVVVPKPNGEVRICVDMRQVNTAVIRERYPIPTVEETLQDLTAACVFSKLDLRWGYHQIELDEQSRHYTTFATHTGLYRYKRLMFGVSAAPEIYQHVIQQSLQGCPGCETSRMT</sequence>
<dbReference type="Pfam" id="PF00078">
    <property type="entry name" value="RVT_1"/>
    <property type="match status" value="1"/>
</dbReference>
<dbReference type="SUPFAM" id="SSF56672">
    <property type="entry name" value="DNA/RNA polymerases"/>
    <property type="match status" value="1"/>
</dbReference>
<dbReference type="AlphaFoldDB" id="A0A6S7G4S1"/>
<accession>A0A6S7G4S1</accession>
<protein>
    <recommendedName>
        <fullName evidence="1">Reverse transcriptase domain-containing protein</fullName>
    </recommendedName>
</protein>
<evidence type="ECO:0000313" key="3">
    <source>
        <dbReference type="Proteomes" id="UP001152795"/>
    </source>
</evidence>
<name>A0A6S7G4S1_PARCT</name>
<dbReference type="EMBL" id="CACRXK020000602">
    <property type="protein sequence ID" value="CAB3983336.1"/>
    <property type="molecule type" value="Genomic_DNA"/>
</dbReference>
<feature type="domain" description="Reverse transcriptase" evidence="1">
    <location>
        <begin position="151"/>
        <end position="253"/>
    </location>
</feature>
<comment type="caution">
    <text evidence="2">The sequence shown here is derived from an EMBL/GenBank/DDBJ whole genome shotgun (WGS) entry which is preliminary data.</text>
</comment>
<reference evidence="2" key="1">
    <citation type="submission" date="2020-04" db="EMBL/GenBank/DDBJ databases">
        <authorList>
            <person name="Alioto T."/>
            <person name="Alioto T."/>
            <person name="Gomez Garrido J."/>
        </authorList>
    </citation>
    <scope>NUCLEOTIDE SEQUENCE</scope>
    <source>
        <strain evidence="2">A484AB</strain>
    </source>
</reference>
<dbReference type="PANTHER" id="PTHR37984">
    <property type="entry name" value="PROTEIN CBG26694"/>
    <property type="match status" value="1"/>
</dbReference>
<dbReference type="CDD" id="cd01647">
    <property type="entry name" value="RT_LTR"/>
    <property type="match status" value="1"/>
</dbReference>
<gene>
    <name evidence="2" type="ORF">PACLA_8A003215</name>
</gene>
<dbReference type="InterPro" id="IPR000477">
    <property type="entry name" value="RT_dom"/>
</dbReference>
<dbReference type="Gene3D" id="3.10.10.10">
    <property type="entry name" value="HIV Type 1 Reverse Transcriptase, subunit A, domain 1"/>
    <property type="match status" value="1"/>
</dbReference>
<dbReference type="PANTHER" id="PTHR37984:SF11">
    <property type="entry name" value="INTEGRASE CATALYTIC DOMAIN-CONTAINING PROTEIN"/>
    <property type="match status" value="1"/>
</dbReference>